<sequence>MRTKRSVIMLVVMMSTAGALMAAATAKAPASHHATSQYASAHVIAIGSATTSVSSPDVHYDI</sequence>
<accession>A0ABP9S3A0</accession>
<evidence type="ECO:0000256" key="1">
    <source>
        <dbReference type="SAM" id="SignalP"/>
    </source>
</evidence>
<keyword evidence="1" id="KW-0732">Signal</keyword>
<organism evidence="2 3">
    <name type="scientific">Rugosimonospora acidiphila</name>
    <dbReference type="NCBI Taxonomy" id="556531"/>
    <lineage>
        <taxon>Bacteria</taxon>
        <taxon>Bacillati</taxon>
        <taxon>Actinomycetota</taxon>
        <taxon>Actinomycetes</taxon>
        <taxon>Micromonosporales</taxon>
        <taxon>Micromonosporaceae</taxon>
        <taxon>Rugosimonospora</taxon>
    </lineage>
</organism>
<gene>
    <name evidence="2" type="ORF">GCM10023322_47020</name>
</gene>
<protein>
    <submittedName>
        <fullName evidence="2">Uncharacterized protein</fullName>
    </submittedName>
</protein>
<name>A0ABP9S3A0_9ACTN</name>
<comment type="caution">
    <text evidence="2">The sequence shown here is derived from an EMBL/GenBank/DDBJ whole genome shotgun (WGS) entry which is preliminary data.</text>
</comment>
<dbReference type="Proteomes" id="UP001501570">
    <property type="component" value="Unassembled WGS sequence"/>
</dbReference>
<feature type="signal peptide" evidence="1">
    <location>
        <begin position="1"/>
        <end position="22"/>
    </location>
</feature>
<evidence type="ECO:0000313" key="2">
    <source>
        <dbReference type="EMBL" id="GAA5190873.1"/>
    </source>
</evidence>
<proteinExistence type="predicted"/>
<reference evidence="3" key="1">
    <citation type="journal article" date="2019" name="Int. J. Syst. Evol. Microbiol.">
        <title>The Global Catalogue of Microorganisms (GCM) 10K type strain sequencing project: providing services to taxonomists for standard genome sequencing and annotation.</title>
        <authorList>
            <consortium name="The Broad Institute Genomics Platform"/>
            <consortium name="The Broad Institute Genome Sequencing Center for Infectious Disease"/>
            <person name="Wu L."/>
            <person name="Ma J."/>
        </authorList>
    </citation>
    <scope>NUCLEOTIDE SEQUENCE [LARGE SCALE GENOMIC DNA]</scope>
    <source>
        <strain evidence="3">JCM 18304</strain>
    </source>
</reference>
<evidence type="ECO:0000313" key="3">
    <source>
        <dbReference type="Proteomes" id="UP001501570"/>
    </source>
</evidence>
<dbReference type="EMBL" id="BAABJQ010000014">
    <property type="protein sequence ID" value="GAA5190873.1"/>
    <property type="molecule type" value="Genomic_DNA"/>
</dbReference>
<keyword evidence="3" id="KW-1185">Reference proteome</keyword>
<feature type="chain" id="PRO_5045907524" evidence="1">
    <location>
        <begin position="23"/>
        <end position="62"/>
    </location>
</feature>
<dbReference type="RefSeq" id="WP_345632881.1">
    <property type="nucleotide sequence ID" value="NZ_BAABJQ010000014.1"/>
</dbReference>